<keyword evidence="2" id="KW-1185">Reference proteome</keyword>
<evidence type="ECO:0000313" key="1">
    <source>
        <dbReference type="EMBL" id="EXC14633.1"/>
    </source>
</evidence>
<protein>
    <submittedName>
        <fullName evidence="1">Uncharacterized protein</fullName>
    </submittedName>
</protein>
<name>W9SKY1_9ROSA</name>
<accession>W9SKY1</accession>
<gene>
    <name evidence="1" type="ORF">L484_008553</name>
</gene>
<sequence length="78" mass="8405">MTVCCRSPSRIHAGFVESPFIVDLSTSMLAPPETYHEQSSDLCDGDHEPISAMNPVTSMAGTIFLLALPLTTKQPQAL</sequence>
<evidence type="ECO:0000313" key="2">
    <source>
        <dbReference type="Proteomes" id="UP000030645"/>
    </source>
</evidence>
<dbReference type="Proteomes" id="UP000030645">
    <property type="component" value="Unassembled WGS sequence"/>
</dbReference>
<organism evidence="1 2">
    <name type="scientific">Morus notabilis</name>
    <dbReference type="NCBI Taxonomy" id="981085"/>
    <lineage>
        <taxon>Eukaryota</taxon>
        <taxon>Viridiplantae</taxon>
        <taxon>Streptophyta</taxon>
        <taxon>Embryophyta</taxon>
        <taxon>Tracheophyta</taxon>
        <taxon>Spermatophyta</taxon>
        <taxon>Magnoliopsida</taxon>
        <taxon>eudicotyledons</taxon>
        <taxon>Gunneridae</taxon>
        <taxon>Pentapetalae</taxon>
        <taxon>rosids</taxon>
        <taxon>fabids</taxon>
        <taxon>Rosales</taxon>
        <taxon>Moraceae</taxon>
        <taxon>Moreae</taxon>
        <taxon>Morus</taxon>
    </lineage>
</organism>
<dbReference type="AlphaFoldDB" id="W9SKY1"/>
<dbReference type="EMBL" id="KE345767">
    <property type="protein sequence ID" value="EXC14633.1"/>
    <property type="molecule type" value="Genomic_DNA"/>
</dbReference>
<reference evidence="2" key="1">
    <citation type="submission" date="2013-01" db="EMBL/GenBank/DDBJ databases">
        <title>Draft Genome Sequence of a Mulberry Tree, Morus notabilis C.K. Schneid.</title>
        <authorList>
            <person name="He N."/>
            <person name="Zhao S."/>
        </authorList>
    </citation>
    <scope>NUCLEOTIDE SEQUENCE</scope>
</reference>
<proteinExistence type="predicted"/>